<dbReference type="Pfam" id="PF09995">
    <property type="entry name" value="MPAB_Lcp_cat"/>
    <property type="match status" value="1"/>
</dbReference>
<accession>A0A164SQ61</accession>
<evidence type="ECO:0000256" key="1">
    <source>
        <dbReference type="SAM" id="Phobius"/>
    </source>
</evidence>
<reference evidence="3 4" key="1">
    <citation type="journal article" date="2016" name="Mol. Biol. Evol.">
        <title>Comparative Genomics of Early-Diverging Mushroom-Forming Fungi Provides Insights into the Origins of Lignocellulose Decay Capabilities.</title>
        <authorList>
            <person name="Nagy L.G."/>
            <person name="Riley R."/>
            <person name="Tritt A."/>
            <person name="Adam C."/>
            <person name="Daum C."/>
            <person name="Floudas D."/>
            <person name="Sun H."/>
            <person name="Yadav J.S."/>
            <person name="Pangilinan J."/>
            <person name="Larsson K.H."/>
            <person name="Matsuura K."/>
            <person name="Barry K."/>
            <person name="Labutti K."/>
            <person name="Kuo R."/>
            <person name="Ohm R.A."/>
            <person name="Bhattacharya S.S."/>
            <person name="Shirouzu T."/>
            <person name="Yoshinaga Y."/>
            <person name="Martin F.M."/>
            <person name="Grigoriev I.V."/>
            <person name="Hibbett D.S."/>
        </authorList>
    </citation>
    <scope>NUCLEOTIDE SEQUENCE [LARGE SCALE GENOMIC DNA]</scope>
    <source>
        <strain evidence="3 4">HHB9708</strain>
    </source>
</reference>
<dbReference type="GO" id="GO:0016491">
    <property type="term" value="F:oxidoreductase activity"/>
    <property type="evidence" value="ECO:0007669"/>
    <property type="project" value="InterPro"/>
</dbReference>
<dbReference type="STRING" id="1314777.A0A164SQ61"/>
<feature type="domain" description="ER-bound oxygenase mpaB/mpaB'/Rubber oxygenase catalytic" evidence="2">
    <location>
        <begin position="160"/>
        <end position="281"/>
    </location>
</feature>
<organism evidence="3 4">
    <name type="scientific">Sistotremastrum niveocremeum HHB9708</name>
    <dbReference type="NCBI Taxonomy" id="1314777"/>
    <lineage>
        <taxon>Eukaryota</taxon>
        <taxon>Fungi</taxon>
        <taxon>Dikarya</taxon>
        <taxon>Basidiomycota</taxon>
        <taxon>Agaricomycotina</taxon>
        <taxon>Agaricomycetes</taxon>
        <taxon>Sistotremastrales</taxon>
        <taxon>Sistotremastraceae</taxon>
        <taxon>Sertulicium</taxon>
        <taxon>Sertulicium niveocremeum</taxon>
    </lineage>
</organism>
<dbReference type="OrthoDB" id="545169at2759"/>
<keyword evidence="1" id="KW-0472">Membrane</keyword>
<protein>
    <recommendedName>
        <fullName evidence="2">ER-bound oxygenase mpaB/mpaB'/Rubber oxygenase catalytic domain-containing protein</fullName>
    </recommendedName>
</protein>
<dbReference type="AlphaFoldDB" id="A0A164SQ61"/>
<gene>
    <name evidence="3" type="ORF">SISNIDRAFT_456627</name>
</gene>
<evidence type="ECO:0000313" key="4">
    <source>
        <dbReference type="Proteomes" id="UP000076722"/>
    </source>
</evidence>
<dbReference type="PANTHER" id="PTHR36124">
    <property type="match status" value="1"/>
</dbReference>
<name>A0A164SQ61_9AGAM</name>
<sequence>MTSTSLRLSFLAAFLGSAYYLWLVRSLRHRRRDELLAKYADILDSKDIKSKLSPAQAQKIVHIASLYEFPFVYIKSLEFALFKTYGIGTISKLLLKTGQLSKKENASRRYVDTSILIASMVLYPLNGPGSGVEATKTADVDPRGALALARINYIHGLYPTITNEEFLYTLALFIFEPISWINRFEWRKVTQFECEAFFILWVELGRRMGIQNIPDSLDELATWRNEYEEKYMKPSPINQEVASHTITLLLHDVPPFLKPLGRRIIYSLLETRLREAMMFPEQPKLLIGFVHGLLKVRAFFIKHFLLPREIPKNMPPLDSDTAYISVKDGEAPRMHPLFHLNDPWYVKPNTGFRRAIERLLITVGLASEESFPGARRFQSEGYRLEQMGPKHMETKGHEKVMQMAEELQGCPVKGVWSLEGAGCPIPGMSSKRLSANGA</sequence>
<feature type="transmembrane region" description="Helical" evidence="1">
    <location>
        <begin position="6"/>
        <end position="24"/>
    </location>
</feature>
<keyword evidence="4" id="KW-1185">Reference proteome</keyword>
<evidence type="ECO:0000259" key="2">
    <source>
        <dbReference type="Pfam" id="PF09995"/>
    </source>
</evidence>
<evidence type="ECO:0000313" key="3">
    <source>
        <dbReference type="EMBL" id="KZS91697.1"/>
    </source>
</evidence>
<dbReference type="InterPro" id="IPR046366">
    <property type="entry name" value="MPAB"/>
</dbReference>
<keyword evidence="1" id="KW-1133">Transmembrane helix</keyword>
<dbReference type="PANTHER" id="PTHR36124:SF1">
    <property type="entry name" value="ER-BOUND OXYGENASE MPAB_MPAB'_RUBBER OXYGENASE CATALYTIC DOMAIN-CONTAINING PROTEIN"/>
    <property type="match status" value="1"/>
</dbReference>
<keyword evidence="1" id="KW-0812">Transmembrane</keyword>
<dbReference type="EMBL" id="KV419414">
    <property type="protein sequence ID" value="KZS91697.1"/>
    <property type="molecule type" value="Genomic_DNA"/>
</dbReference>
<proteinExistence type="predicted"/>
<dbReference type="Proteomes" id="UP000076722">
    <property type="component" value="Unassembled WGS sequence"/>
</dbReference>
<dbReference type="InterPro" id="IPR018713">
    <property type="entry name" value="MPAB/Lcp_cat_dom"/>
</dbReference>